<keyword evidence="3" id="KW-0378">Hydrolase</keyword>
<dbReference type="RefSeq" id="WP_151859835.1">
    <property type="nucleotide sequence ID" value="NZ_WBZC01000004.1"/>
</dbReference>
<name>A0A6I0FJM5_9FIRM</name>
<dbReference type="InterPro" id="IPR007560">
    <property type="entry name" value="Restrct_endonuc_IV_Mrr"/>
</dbReference>
<evidence type="ECO:0000313" key="3">
    <source>
        <dbReference type="EMBL" id="KAB3538608.1"/>
    </source>
</evidence>
<comment type="caution">
    <text evidence="3">The sequence shown here is derived from an EMBL/GenBank/DDBJ whole genome shotgun (WGS) entry which is preliminary data.</text>
</comment>
<dbReference type="AlphaFoldDB" id="A0A6I0FJM5"/>
<evidence type="ECO:0000259" key="2">
    <source>
        <dbReference type="Pfam" id="PF04471"/>
    </source>
</evidence>
<dbReference type="Pfam" id="PF04471">
    <property type="entry name" value="Mrr_cat"/>
    <property type="match status" value="1"/>
</dbReference>
<keyword evidence="1" id="KW-0812">Transmembrane</keyword>
<feature type="domain" description="Restriction endonuclease type IV Mrr" evidence="2">
    <location>
        <begin position="123"/>
        <end position="232"/>
    </location>
</feature>
<feature type="transmembrane region" description="Helical" evidence="1">
    <location>
        <begin position="272"/>
        <end position="288"/>
    </location>
</feature>
<dbReference type="EMBL" id="WBZC01000004">
    <property type="protein sequence ID" value="KAB3538608.1"/>
    <property type="molecule type" value="Genomic_DNA"/>
</dbReference>
<dbReference type="InterPro" id="IPR011856">
    <property type="entry name" value="tRNA_endonuc-like_dom_sf"/>
</dbReference>
<keyword evidence="3" id="KW-0255">Endonuclease</keyword>
<dbReference type="Gene3D" id="3.40.1350.10">
    <property type="match status" value="1"/>
</dbReference>
<dbReference type="Proteomes" id="UP000432715">
    <property type="component" value="Unassembled WGS sequence"/>
</dbReference>
<dbReference type="OrthoDB" id="1950674at2"/>
<organism evidence="3 4">
    <name type="scientific">Alkaliphilus pronyensis</name>
    <dbReference type="NCBI Taxonomy" id="1482732"/>
    <lineage>
        <taxon>Bacteria</taxon>
        <taxon>Bacillati</taxon>
        <taxon>Bacillota</taxon>
        <taxon>Clostridia</taxon>
        <taxon>Peptostreptococcales</taxon>
        <taxon>Natronincolaceae</taxon>
        <taxon>Alkaliphilus</taxon>
    </lineage>
</organism>
<keyword evidence="4" id="KW-1185">Reference proteome</keyword>
<keyword evidence="3" id="KW-0540">Nuclease</keyword>
<keyword evidence="1" id="KW-0472">Membrane</keyword>
<keyword evidence="1" id="KW-1133">Transmembrane helix</keyword>
<feature type="transmembrane region" description="Helical" evidence="1">
    <location>
        <begin position="70"/>
        <end position="90"/>
    </location>
</feature>
<reference evidence="3 4" key="1">
    <citation type="submission" date="2019-10" db="EMBL/GenBank/DDBJ databases">
        <title>Alkaliphilus serpentinus sp. nov. and Alkaliphilus pronyensis sp. nov., two novel anaerobic alkaliphilic species isolated from the serpentinized-hosted hydrothermal field of the Prony Bay (New Caledonia).</title>
        <authorList>
            <person name="Postec A."/>
        </authorList>
    </citation>
    <scope>NUCLEOTIDE SEQUENCE [LARGE SCALE GENOMIC DNA]</scope>
    <source>
        <strain evidence="3 4">LacV</strain>
    </source>
</reference>
<dbReference type="GO" id="GO:0003677">
    <property type="term" value="F:DNA binding"/>
    <property type="evidence" value="ECO:0007669"/>
    <property type="project" value="InterPro"/>
</dbReference>
<evidence type="ECO:0000256" key="1">
    <source>
        <dbReference type="SAM" id="Phobius"/>
    </source>
</evidence>
<accession>A0A6I0FJM5</accession>
<gene>
    <name evidence="3" type="ORF">F8154_01565</name>
</gene>
<proteinExistence type="predicted"/>
<sequence length="334" mass="39146">MSKITNYLQLLMTKAKGYKSSRSNSKRFKAFYMSSKEDTRSDGAKIIDFSLIRIAFFMIFFLLINTYLYSLLASLAVTVIVISVGHYISLTIRNKKLEYLKGQKRFDIACKKVYKDILNKTIDELREFVEQLYKKLGFMNLKEIYKNNNIIIHEATYKNEAILVSFYAYKNEDFVEMKEIKETLSLLKKMKIKKNVLITTSDFTKDSWDFANLLSKKYRVLLIKKEQLLKLIENSNMFPTDEEIDEIIENTISRRRAGWRKYKNALLAKNKSKSYFLLSVFLILGAFYTPFSLYYMTVAGLSMGLTAITVISRVLNSKEKETDNYSLFNQLYNE</sequence>
<evidence type="ECO:0000313" key="4">
    <source>
        <dbReference type="Proteomes" id="UP000432715"/>
    </source>
</evidence>
<protein>
    <submittedName>
        <fullName evidence="3">Restriction endonuclease</fullName>
    </submittedName>
</protein>
<dbReference type="GO" id="GO:0009307">
    <property type="term" value="P:DNA restriction-modification system"/>
    <property type="evidence" value="ECO:0007669"/>
    <property type="project" value="InterPro"/>
</dbReference>
<feature type="transmembrane region" description="Helical" evidence="1">
    <location>
        <begin position="46"/>
        <end position="64"/>
    </location>
</feature>
<dbReference type="GO" id="GO:0004519">
    <property type="term" value="F:endonuclease activity"/>
    <property type="evidence" value="ECO:0007669"/>
    <property type="project" value="UniProtKB-KW"/>
</dbReference>